<feature type="non-terminal residue" evidence="3">
    <location>
        <position position="464"/>
    </location>
</feature>
<evidence type="ECO:0000256" key="1">
    <source>
        <dbReference type="ARBA" id="ARBA00006432"/>
    </source>
</evidence>
<accession>A0A137NVR4</accession>
<dbReference type="Gene3D" id="3.40.50.12780">
    <property type="entry name" value="N-terminal domain of ligase-like"/>
    <property type="match status" value="1"/>
</dbReference>
<dbReference type="Pfam" id="PF00501">
    <property type="entry name" value="AMP-binding"/>
    <property type="match status" value="1"/>
</dbReference>
<gene>
    <name evidence="3" type="ORF">CONCODRAFT_11210</name>
</gene>
<dbReference type="OMA" id="IETCHIQ"/>
<reference evidence="3 4" key="1">
    <citation type="journal article" date="2015" name="Genome Biol. Evol.">
        <title>Phylogenomic analyses indicate that early fungi evolved digesting cell walls of algal ancestors of land plants.</title>
        <authorList>
            <person name="Chang Y."/>
            <person name="Wang S."/>
            <person name="Sekimoto S."/>
            <person name="Aerts A.L."/>
            <person name="Choi C."/>
            <person name="Clum A."/>
            <person name="LaButti K.M."/>
            <person name="Lindquist E.A."/>
            <person name="Yee Ngan C."/>
            <person name="Ohm R.A."/>
            <person name="Salamov A.A."/>
            <person name="Grigoriev I.V."/>
            <person name="Spatafora J.W."/>
            <person name="Berbee M.L."/>
        </authorList>
    </citation>
    <scope>NUCLEOTIDE SEQUENCE [LARGE SCALE GENOMIC DNA]</scope>
    <source>
        <strain evidence="3 4">NRRL 28638</strain>
    </source>
</reference>
<dbReference type="GO" id="GO:0006631">
    <property type="term" value="P:fatty acid metabolic process"/>
    <property type="evidence" value="ECO:0007669"/>
    <property type="project" value="TreeGrafter"/>
</dbReference>
<name>A0A137NVR4_CONC2</name>
<dbReference type="AlphaFoldDB" id="A0A137NVR4"/>
<dbReference type="InterPro" id="IPR042099">
    <property type="entry name" value="ANL_N_sf"/>
</dbReference>
<proteinExistence type="inferred from homology"/>
<dbReference type="STRING" id="796925.A0A137NVR4"/>
<evidence type="ECO:0000313" key="3">
    <source>
        <dbReference type="EMBL" id="KXN66862.1"/>
    </source>
</evidence>
<feature type="domain" description="AMP-dependent synthetase/ligase" evidence="2">
    <location>
        <begin position="25"/>
        <end position="343"/>
    </location>
</feature>
<dbReference type="InterPro" id="IPR000873">
    <property type="entry name" value="AMP-dep_synth/lig_dom"/>
</dbReference>
<dbReference type="EMBL" id="KQ964683">
    <property type="protein sequence ID" value="KXN66862.1"/>
    <property type="molecule type" value="Genomic_DNA"/>
</dbReference>
<sequence>MAQYSSTGRLVDLVKDNALSGQSVDYPAISISPNGKYMDISYKYFYNITSHAANHFYEKLKSLNFLNGRNVGFLSHSDSHYIWNMLGLMSTNVSPVLLSPRNSIEATIHLLKESNSHALIYQDHFEELVKDIQKEIPDLVLIPKWIANFPECLSPVDYQLLIPLESQEKELENVSFTLHSSGSTSFPKLVPQLNRTLYNSGYRASMEKGPLDRKEIIFFPLFHAGGALVALAINLYRKKSMILTPDLEPGNHLSSKMILDLIQELKPKLLQILPLMMKEMIEYCEHVDNSEGWDILKTVEIVRYGGAQLPKAMVQALFDNGITPLSLFGSTEAGMVLKSIPDKNSKYLVPLTPVKELKYTLKDYGDDLFELVILKDDPCLACVQDRDQDGNYPTKDLFQIISREPLLLNYLSRADDTIIHVNGEKTNPIPMEDKINRCPYIDRCAILGTGQQMNTLLVQLDLNA</sequence>
<dbReference type="PANTHER" id="PTHR43201">
    <property type="entry name" value="ACYL-COA SYNTHETASE"/>
    <property type="match status" value="1"/>
</dbReference>
<keyword evidence="4" id="KW-1185">Reference proteome</keyword>
<organism evidence="3 4">
    <name type="scientific">Conidiobolus coronatus (strain ATCC 28846 / CBS 209.66 / NRRL 28638)</name>
    <name type="common">Delacroixia coronata</name>
    <dbReference type="NCBI Taxonomy" id="796925"/>
    <lineage>
        <taxon>Eukaryota</taxon>
        <taxon>Fungi</taxon>
        <taxon>Fungi incertae sedis</taxon>
        <taxon>Zoopagomycota</taxon>
        <taxon>Entomophthoromycotina</taxon>
        <taxon>Entomophthoromycetes</taxon>
        <taxon>Entomophthorales</taxon>
        <taxon>Ancylistaceae</taxon>
        <taxon>Conidiobolus</taxon>
    </lineage>
</organism>
<dbReference type="GO" id="GO:0031956">
    <property type="term" value="F:medium-chain fatty acid-CoA ligase activity"/>
    <property type="evidence" value="ECO:0007669"/>
    <property type="project" value="TreeGrafter"/>
</dbReference>
<comment type="similarity">
    <text evidence="1">Belongs to the ATP-dependent AMP-binding enzyme family.</text>
</comment>
<protein>
    <submittedName>
        <fullName evidence="3">Acetyl-CoA synthetase-like protein</fullName>
    </submittedName>
</protein>
<evidence type="ECO:0000313" key="4">
    <source>
        <dbReference type="Proteomes" id="UP000070444"/>
    </source>
</evidence>
<dbReference type="SUPFAM" id="SSF56801">
    <property type="entry name" value="Acetyl-CoA synthetase-like"/>
    <property type="match status" value="1"/>
</dbReference>
<dbReference type="OrthoDB" id="429813at2759"/>
<evidence type="ECO:0000259" key="2">
    <source>
        <dbReference type="Pfam" id="PF00501"/>
    </source>
</evidence>
<dbReference type="Proteomes" id="UP000070444">
    <property type="component" value="Unassembled WGS sequence"/>
</dbReference>
<dbReference type="PANTHER" id="PTHR43201:SF8">
    <property type="entry name" value="ACYL-COA SYNTHETASE FAMILY MEMBER 3"/>
    <property type="match status" value="1"/>
</dbReference>
<dbReference type="Pfam" id="PF23562">
    <property type="entry name" value="AMP-binding_C_3"/>
    <property type="match status" value="1"/>
</dbReference>